<protein>
    <submittedName>
        <fullName evidence="5">O-methyltransferase</fullName>
    </submittedName>
</protein>
<dbReference type="InterPro" id="IPR036388">
    <property type="entry name" value="WH-like_DNA-bd_sf"/>
</dbReference>
<dbReference type="GeneID" id="54490182"/>
<dbReference type="InterPro" id="IPR029063">
    <property type="entry name" value="SAM-dependent_MTases_sf"/>
</dbReference>
<keyword evidence="2 5" id="KW-0808">Transferase</keyword>
<dbReference type="PROSITE" id="PS51683">
    <property type="entry name" value="SAM_OMT_II"/>
    <property type="match status" value="1"/>
</dbReference>
<dbReference type="InterPro" id="IPR001077">
    <property type="entry name" value="COMT_C"/>
</dbReference>
<dbReference type="OrthoDB" id="2410195at2759"/>
<reference evidence="5" key="1">
    <citation type="journal article" date="2020" name="Stud. Mycol.">
        <title>101 Dothideomycetes genomes: a test case for predicting lifestyles and emergence of pathogens.</title>
        <authorList>
            <person name="Haridas S."/>
            <person name="Albert R."/>
            <person name="Binder M."/>
            <person name="Bloem J."/>
            <person name="Labutti K."/>
            <person name="Salamov A."/>
            <person name="Andreopoulos B."/>
            <person name="Baker S."/>
            <person name="Barry K."/>
            <person name="Bills G."/>
            <person name="Bluhm B."/>
            <person name="Cannon C."/>
            <person name="Castanera R."/>
            <person name="Culley D."/>
            <person name="Daum C."/>
            <person name="Ezra D."/>
            <person name="Gonzalez J."/>
            <person name="Henrissat B."/>
            <person name="Kuo A."/>
            <person name="Liang C."/>
            <person name="Lipzen A."/>
            <person name="Lutzoni F."/>
            <person name="Magnuson J."/>
            <person name="Mondo S."/>
            <person name="Nolan M."/>
            <person name="Ohm R."/>
            <person name="Pangilinan J."/>
            <person name="Park H.-J."/>
            <person name="Ramirez L."/>
            <person name="Alfaro M."/>
            <person name="Sun H."/>
            <person name="Tritt A."/>
            <person name="Yoshinaga Y."/>
            <person name="Zwiers L.-H."/>
            <person name="Turgeon B."/>
            <person name="Goodwin S."/>
            <person name="Spatafora J."/>
            <person name="Crous P."/>
            <person name="Grigoriev I."/>
        </authorList>
    </citation>
    <scope>NUCLEOTIDE SEQUENCE</scope>
    <source>
        <strain evidence="5">CBS 121739</strain>
    </source>
</reference>
<gene>
    <name evidence="5" type="ORF">EJ05DRAFT_533526</name>
</gene>
<dbReference type="InterPro" id="IPR036390">
    <property type="entry name" value="WH_DNA-bd_sf"/>
</dbReference>
<evidence type="ECO:0000256" key="1">
    <source>
        <dbReference type="ARBA" id="ARBA00022603"/>
    </source>
</evidence>
<sequence>MTSPDPSLVSELTVKVANQAARYADFLKSGENDQAPVVAKQLSETRLELLGSTRDLHNIVQGPFDYVRDELAGHCNLIYLHAVYKFNLHKVVPLDGDISYQELARICKVEEDKLRRIIRFAITRRFFQEKREGYVSHTAESKVIISKPEMFDYVGTICEEMWPSAIQAVPAMIKWPGSEERKHSGSALANGSELAMFDILKDHPERAARFSRFMNMFSSAPFFRFDFLCDAYDWSNVTKMVDVGGGHGGQAIALAQKFTSLHCVVQDLAVIDTENEASERIPVELRSRVEFQGHNFFSEQPIKDADVYHFRWIFHDWSDKDCVAILRALIPALKPGAKVIISEGVIPRPGTVSRYVEGTMRVMDLVMMELNNGKERDMIQWKNLFETADERFSLEAVKKVEGSRLSYIIYNWTG</sequence>
<evidence type="ECO:0000313" key="5">
    <source>
        <dbReference type="EMBL" id="KAF2753754.1"/>
    </source>
</evidence>
<dbReference type="GO" id="GO:0008171">
    <property type="term" value="F:O-methyltransferase activity"/>
    <property type="evidence" value="ECO:0007669"/>
    <property type="project" value="InterPro"/>
</dbReference>
<dbReference type="PANTHER" id="PTHR43712">
    <property type="entry name" value="PUTATIVE (AFU_ORTHOLOGUE AFUA_4G14580)-RELATED"/>
    <property type="match status" value="1"/>
</dbReference>
<dbReference type="SUPFAM" id="SSF53335">
    <property type="entry name" value="S-adenosyl-L-methionine-dependent methyltransferases"/>
    <property type="match status" value="1"/>
</dbReference>
<evidence type="ECO:0000256" key="3">
    <source>
        <dbReference type="ARBA" id="ARBA00022691"/>
    </source>
</evidence>
<dbReference type="GO" id="GO:0032259">
    <property type="term" value="P:methylation"/>
    <property type="evidence" value="ECO:0007669"/>
    <property type="project" value="UniProtKB-KW"/>
</dbReference>
<dbReference type="SUPFAM" id="SSF46785">
    <property type="entry name" value="Winged helix' DNA-binding domain"/>
    <property type="match status" value="1"/>
</dbReference>
<name>A0A6A6VVK8_9PEZI</name>
<evidence type="ECO:0000259" key="4">
    <source>
        <dbReference type="Pfam" id="PF00891"/>
    </source>
</evidence>
<dbReference type="Gene3D" id="1.10.10.10">
    <property type="entry name" value="Winged helix-like DNA-binding domain superfamily/Winged helix DNA-binding domain"/>
    <property type="match status" value="1"/>
</dbReference>
<evidence type="ECO:0000256" key="2">
    <source>
        <dbReference type="ARBA" id="ARBA00022679"/>
    </source>
</evidence>
<dbReference type="AlphaFoldDB" id="A0A6A6VVK8"/>
<keyword evidence="3" id="KW-0949">S-adenosyl-L-methionine</keyword>
<evidence type="ECO:0000313" key="6">
    <source>
        <dbReference type="Proteomes" id="UP000799437"/>
    </source>
</evidence>
<dbReference type="InterPro" id="IPR016461">
    <property type="entry name" value="COMT-like"/>
</dbReference>
<dbReference type="PANTHER" id="PTHR43712:SF12">
    <property type="entry name" value="STERIGMATOCYSTIN 8-O-METHYLTRANSFERASE"/>
    <property type="match status" value="1"/>
</dbReference>
<dbReference type="Proteomes" id="UP000799437">
    <property type="component" value="Unassembled WGS sequence"/>
</dbReference>
<dbReference type="Gene3D" id="3.40.50.150">
    <property type="entry name" value="Vaccinia Virus protein VP39"/>
    <property type="match status" value="1"/>
</dbReference>
<accession>A0A6A6VVK8</accession>
<dbReference type="RefSeq" id="XP_033596205.1">
    <property type="nucleotide sequence ID" value="XM_033749128.1"/>
</dbReference>
<keyword evidence="1 5" id="KW-0489">Methyltransferase</keyword>
<keyword evidence="6" id="KW-1185">Reference proteome</keyword>
<proteinExistence type="predicted"/>
<organism evidence="5 6">
    <name type="scientific">Pseudovirgaria hyperparasitica</name>
    <dbReference type="NCBI Taxonomy" id="470096"/>
    <lineage>
        <taxon>Eukaryota</taxon>
        <taxon>Fungi</taxon>
        <taxon>Dikarya</taxon>
        <taxon>Ascomycota</taxon>
        <taxon>Pezizomycotina</taxon>
        <taxon>Dothideomycetes</taxon>
        <taxon>Dothideomycetes incertae sedis</taxon>
        <taxon>Acrospermales</taxon>
        <taxon>Acrospermaceae</taxon>
        <taxon>Pseudovirgaria</taxon>
    </lineage>
</organism>
<feature type="domain" description="O-methyltransferase C-terminal" evidence="4">
    <location>
        <begin position="196"/>
        <end position="388"/>
    </location>
</feature>
<dbReference type="EMBL" id="ML996583">
    <property type="protein sequence ID" value="KAF2753754.1"/>
    <property type="molecule type" value="Genomic_DNA"/>
</dbReference>
<dbReference type="Pfam" id="PF00891">
    <property type="entry name" value="Methyltransf_2"/>
    <property type="match status" value="1"/>
</dbReference>